<evidence type="ECO:0000256" key="3">
    <source>
        <dbReference type="SAM" id="Phobius"/>
    </source>
</evidence>
<reference evidence="4 5" key="1">
    <citation type="journal article" date="2017" name="BMC Genomics">
        <title>Whole-genome assembly of Babesia ovata and comparative genomics between closely related pathogens.</title>
        <authorList>
            <person name="Yamagishi J."/>
            <person name="Asada M."/>
            <person name="Hakimi H."/>
            <person name="Tanaka T.Q."/>
            <person name="Sugimoto C."/>
            <person name="Kawazu S."/>
        </authorList>
    </citation>
    <scope>NUCLEOTIDE SEQUENCE [LARGE SCALE GENOMIC DNA]</scope>
    <source>
        <strain evidence="4 5">Miyake</strain>
    </source>
</reference>
<dbReference type="GeneID" id="39877161"/>
<keyword evidence="3" id="KW-1133">Transmembrane helix</keyword>
<evidence type="ECO:0000313" key="5">
    <source>
        <dbReference type="Proteomes" id="UP000236319"/>
    </source>
</evidence>
<dbReference type="PANTHER" id="PTHR23159:SF60">
    <property type="entry name" value="SPINDLE ASSEMBLY ABNORMAL PROTEIN 4"/>
    <property type="match status" value="1"/>
</dbReference>
<dbReference type="RefSeq" id="XP_028869634.1">
    <property type="nucleotide sequence ID" value="XM_029013801.1"/>
</dbReference>
<dbReference type="VEuPathDB" id="PiroplasmaDB:BOVATA_048840"/>
<keyword evidence="5" id="KW-1185">Reference proteome</keyword>
<name>A0A2H6KK80_9APIC</name>
<gene>
    <name evidence="4" type="ORF">BOVATA_048840</name>
</gene>
<dbReference type="Proteomes" id="UP000236319">
    <property type="component" value="Unassembled WGS sequence"/>
</dbReference>
<keyword evidence="3" id="KW-0812">Transmembrane</keyword>
<evidence type="ECO:0008006" key="6">
    <source>
        <dbReference type="Google" id="ProtNLM"/>
    </source>
</evidence>
<keyword evidence="3" id="KW-0472">Membrane</keyword>
<dbReference type="OrthoDB" id="5423371at2759"/>
<evidence type="ECO:0000256" key="2">
    <source>
        <dbReference type="SAM" id="MobiDB-lite"/>
    </source>
</evidence>
<feature type="compositionally biased region" description="Polar residues" evidence="2">
    <location>
        <begin position="1357"/>
        <end position="1371"/>
    </location>
</feature>
<dbReference type="EMBL" id="BDSA01000040">
    <property type="protein sequence ID" value="GBE63391.1"/>
    <property type="molecule type" value="Genomic_DNA"/>
</dbReference>
<evidence type="ECO:0000256" key="1">
    <source>
        <dbReference type="SAM" id="Coils"/>
    </source>
</evidence>
<sequence length="1793" mass="201286">MPAVSLLVSLLDSFRDLLASNVNQLIKLLKTSCGDEGCCNEAVSFRDVHLKNLQETFEKYDEIATKIDGLKKQKDEKSKASVGTPSVSGREIKELEEQIQQNEEKLQKQNELVDQQITALKNALIELKNQIDDYIQNRNKEITELQRKIEAYKNEEQRKNPGKNISIPSHLSSQLATEQAKLKSHEASLESLKSLEKLMKFHEEVKKIPEGNKNCKDILDKLCTGLQTFLGYNSDSKGYDGTGIVYSDLDRLCDGVMSFLHGVLESVKNDDNVRTYYEMSPTCMENIEKQLNTGQHGLWKAVEAFKAWHMYYEKALNEKIGAVKTPLDGVKRQIEADKNKIEQEKDSAISDQINSWALRAQGYIDKVKEADKAREKLDPLLSGKININVSLLLQATNTFKEAAESRDLEELHRESFNVMQGVTDHVNEKFNAGVKRLQEYLKDKIGKLRDKLNKLQNEQFSRLQESVTSGLEPAFRKVEGEIRALVERYGEHVVGKLKNIVDFSNPFYTRFGATQRALKSAMNQVEADIGRLAQLNTFDHIMDGQSKIVAPLLQKIASKDAFAELSEYFILLESLVMDKVNDAMEGIGSWLEMLFQYGSGEYIHIALHDPKDSLHSLKTILENSSTIALEVPDELKDYLVDVEFKNPKPNVRGISNTIEEVLTKIGKRSSFKKGELITTIKSLLSDLAKIAAALSSHSKDVIEDVMDAIEKQVTKEIQGIAGAIFKQISMIHNGIKQSNESSVSITANGLKLDITGLEWLVTEFQDKINQELGTLQKSVGKDAADGQDCVYNDLMQLKKHIDTLGENMGIVKDNVLSVGTEVEACIRLSNDMLIKLPRWTEVLMDEVLRDISREITRGFQEVHAKAKTLYAQRKEREIQALQQIVTAQFRDVEKTIEEDKKNGVKGCLSKIKSLLVPQIQTMNGVLTASEDTIGHAHKQVKSQLTQAAEFLKKGFAEVLEFLTFQEETKEYDEDVNQVSTSLDTLLGQIISSHHFDDHVSSKLYDFTNSLTIFTPDIYKDAAKDVLTPIKKGFNAFAGEMEKAYVSYYSGRHIKWNSAGEAERNKYAEICVTIMRILYTDLSRLKEELEKSDTKWTTYNIYNHKNSSSSLYKLFFRDSGYDPSLPGNTAHGELNHKPVFTGTQIKGLLDHVLPGASQLNITIKNKQQSNVNVLDIIQYLIHHTDKYYDACHLRLPSSTKYPCSIRDILSWFSGLPHTAVYGKVFNHFHQLLKKDASYQNDPVLKPLLDLDLFTYLVYTCRKSHDVLAAIQGHGNGAPNADYPYASNFCDNSRSLYYPSDVSSLLDMLYDVVKRLCYALYFLYTKCINGASASNGWSGCAYGQAIPSPRWQCKGHPNTRPSDQPTDQPNCQPTSPLQGYLTDTLPGWLPHRLTSVGCSSKCATCTNASRGQQCITPMGFWDLYDAGSIVGSGKDICKLLADLCADADAVLFKLYRGLSLLSPSPPKTLGDMMSFFSHSLRTWASGRFMSNNDFIYEMNQKTIPNSFPLQLTLHGSPEASQLTDALRDLYYYKDGHNGKAAKDDTHCDLSSLVASSTLCLGRLCIPYLQPLSHDGNHTYALKHAGLYLSWALYLVFDFHELLKSLFDAFCSIDCKSSGCSSCNCLSGKHGVSEPKSEPKTQAIGKPNVQATSKPNIQPKSGCHCQSMVQCSGVQPTLFRYGFTFGNPEKLMNGSSRKTCDSFCDQLKKVIESDHFRKLFEVIDNFICAIRFPFMSLLLALWSLSLLYLLHITVVRLDVLRIRSHLRSPASHRIAAQSLLAAARVKALGNIKYFSP</sequence>
<organism evidence="4 5">
    <name type="scientific">Babesia ovata</name>
    <dbReference type="NCBI Taxonomy" id="189622"/>
    <lineage>
        <taxon>Eukaryota</taxon>
        <taxon>Sar</taxon>
        <taxon>Alveolata</taxon>
        <taxon>Apicomplexa</taxon>
        <taxon>Aconoidasida</taxon>
        <taxon>Piroplasmida</taxon>
        <taxon>Babesiidae</taxon>
        <taxon>Babesia</taxon>
    </lineage>
</organism>
<keyword evidence="1" id="KW-0175">Coiled coil</keyword>
<dbReference type="PANTHER" id="PTHR23159">
    <property type="entry name" value="CENTROSOMAL PROTEIN 2"/>
    <property type="match status" value="1"/>
</dbReference>
<feature type="region of interest" description="Disordered" evidence="2">
    <location>
        <begin position="1351"/>
        <end position="1371"/>
    </location>
</feature>
<evidence type="ECO:0000313" key="4">
    <source>
        <dbReference type="EMBL" id="GBE63391.1"/>
    </source>
</evidence>
<feature type="transmembrane region" description="Helical" evidence="3">
    <location>
        <begin position="1731"/>
        <end position="1754"/>
    </location>
</feature>
<proteinExistence type="predicted"/>
<comment type="caution">
    <text evidence="4">The sequence shown here is derived from an EMBL/GenBank/DDBJ whole genome shotgun (WGS) entry which is preliminary data.</text>
</comment>
<protein>
    <recommendedName>
        <fullName evidence="6">Extracellular matrix-binding ebh</fullName>
    </recommendedName>
</protein>
<feature type="coiled-coil region" evidence="1">
    <location>
        <begin position="53"/>
        <end position="195"/>
    </location>
</feature>
<accession>A0A2H6KK80</accession>